<feature type="chain" id="PRO_5031464610" evidence="1">
    <location>
        <begin position="24"/>
        <end position="175"/>
    </location>
</feature>
<dbReference type="RefSeq" id="WP_183776822.1">
    <property type="nucleotide sequence ID" value="NZ_JACHFW010000043.1"/>
</dbReference>
<keyword evidence="3" id="KW-1185">Reference proteome</keyword>
<protein>
    <submittedName>
        <fullName evidence="2">Uncharacterized protein</fullName>
    </submittedName>
</protein>
<evidence type="ECO:0000313" key="2">
    <source>
        <dbReference type="EMBL" id="MBB5266421.1"/>
    </source>
</evidence>
<keyword evidence="1" id="KW-0732">Signal</keyword>
<gene>
    <name evidence="2" type="ORF">HNP82_003578</name>
</gene>
<dbReference type="EMBL" id="JACHFW010000043">
    <property type="protein sequence ID" value="MBB5266421.1"/>
    <property type="molecule type" value="Genomic_DNA"/>
</dbReference>
<dbReference type="Proteomes" id="UP000543642">
    <property type="component" value="Unassembled WGS sequence"/>
</dbReference>
<dbReference type="AlphaFoldDB" id="A0A7W8HDE1"/>
<sequence>MKKIIAAALALTMTLGMSTTALAAGNVDGADVGSQNPIDVTAKYNDGVTEPPVYSVDLTWEDMTFTYNESGSRTWDPDTHTYTDSTTSGWDKTTAAVTATNHSNTEVTVSFTYTPQGDTDVNATMSQDSFKLAAGVENKPNEAATDSSILTITGTPNNSVTAEGVTIGTITVTIA</sequence>
<comment type="caution">
    <text evidence="2">The sequence shown here is derived from an EMBL/GenBank/DDBJ whole genome shotgun (WGS) entry which is preliminary data.</text>
</comment>
<accession>A0A7W8HDE1</accession>
<evidence type="ECO:0000256" key="1">
    <source>
        <dbReference type="SAM" id="SignalP"/>
    </source>
</evidence>
<evidence type="ECO:0000313" key="3">
    <source>
        <dbReference type="Proteomes" id="UP000543642"/>
    </source>
</evidence>
<name>A0A7W8HDE1_9FIRM</name>
<feature type="signal peptide" evidence="1">
    <location>
        <begin position="1"/>
        <end position="23"/>
    </location>
</feature>
<reference evidence="2 3" key="1">
    <citation type="submission" date="2020-08" db="EMBL/GenBank/DDBJ databases">
        <title>Genomic Encyclopedia of Type Strains, Phase IV (KMG-IV): sequencing the most valuable type-strain genomes for metagenomic binning, comparative biology and taxonomic classification.</title>
        <authorList>
            <person name="Goeker M."/>
        </authorList>
    </citation>
    <scope>NUCLEOTIDE SEQUENCE [LARGE SCALE GENOMIC DNA]</scope>
    <source>
        <strain evidence="2 3">DSM 106146</strain>
    </source>
</reference>
<organism evidence="2 3">
    <name type="scientific">Catenibacillus scindens</name>
    <dbReference type="NCBI Taxonomy" id="673271"/>
    <lineage>
        <taxon>Bacteria</taxon>
        <taxon>Bacillati</taxon>
        <taxon>Bacillota</taxon>
        <taxon>Clostridia</taxon>
        <taxon>Lachnospirales</taxon>
        <taxon>Lachnospiraceae</taxon>
        <taxon>Catenibacillus</taxon>
    </lineage>
</organism>
<proteinExistence type="predicted"/>